<comment type="caution">
    <text evidence="4">The sequence shown here is derived from an EMBL/GenBank/DDBJ whole genome shotgun (WGS) entry which is preliminary data.</text>
</comment>
<dbReference type="Proteomes" id="UP000616724">
    <property type="component" value="Unassembled WGS sequence"/>
</dbReference>
<dbReference type="SUPFAM" id="SSF81923">
    <property type="entry name" value="Double Clp-N motif"/>
    <property type="match status" value="1"/>
</dbReference>
<dbReference type="InterPro" id="IPR036628">
    <property type="entry name" value="Clp_N_dom_sf"/>
</dbReference>
<feature type="region of interest" description="Disordered" evidence="2">
    <location>
        <begin position="186"/>
        <end position="209"/>
    </location>
</feature>
<protein>
    <recommendedName>
        <fullName evidence="3">Clp R domain-containing protein</fullName>
    </recommendedName>
</protein>
<dbReference type="Gene3D" id="1.10.1780.10">
    <property type="entry name" value="Clp, N-terminal domain"/>
    <property type="match status" value="1"/>
</dbReference>
<reference evidence="4 5" key="1">
    <citation type="submission" date="2021-01" db="EMBL/GenBank/DDBJ databases">
        <title>Whole genome shotgun sequence of Planobispora longispora NBRC 13918.</title>
        <authorList>
            <person name="Komaki H."/>
            <person name="Tamura T."/>
        </authorList>
    </citation>
    <scope>NUCLEOTIDE SEQUENCE [LARGE SCALE GENOMIC DNA]</scope>
    <source>
        <strain evidence="4 5">NBRC 13918</strain>
    </source>
</reference>
<evidence type="ECO:0000256" key="2">
    <source>
        <dbReference type="SAM" id="MobiDB-lite"/>
    </source>
</evidence>
<dbReference type="PANTHER" id="PTHR47016">
    <property type="entry name" value="ATP-DEPENDENT CLP PROTEASE ATP-BINDING SUBUNIT CLPT1, CHLOROPLASTIC"/>
    <property type="match status" value="1"/>
</dbReference>
<evidence type="ECO:0000259" key="3">
    <source>
        <dbReference type="PROSITE" id="PS51903"/>
    </source>
</evidence>
<accession>A0A8J3W5Y8</accession>
<dbReference type="InterPro" id="IPR044217">
    <property type="entry name" value="CLPT1/2"/>
</dbReference>
<sequence length="209" mass="23516">MFERFTDRARRVVVLAQEEARRLKHDYIGTEHLLLGLIGEEDGIAARALQSFEISLEDVRRDVEEIIGQGSTTPSDHIPFTPRAKKVLELSLREALHLHHDYIGTEHILLGLVREEEGVAAQVLTRQGVELEAVRAQVIDLLRSWRRERPGSGQEPFLPPGMSFARGASLAARLDQIQESLDRIERRLDAMGAPPDPGAPREEEPPEKD</sequence>
<keyword evidence="5" id="KW-1185">Reference proteome</keyword>
<dbReference type="InterPro" id="IPR004176">
    <property type="entry name" value="Clp_R_N"/>
</dbReference>
<dbReference type="PANTHER" id="PTHR47016:SF5">
    <property type="entry name" value="CLP DOMAIN SUPERFAMILY PROTEIN"/>
    <property type="match status" value="1"/>
</dbReference>
<dbReference type="EMBL" id="BOOH01000024">
    <property type="protein sequence ID" value="GIH77090.1"/>
    <property type="molecule type" value="Genomic_DNA"/>
</dbReference>
<gene>
    <name evidence="4" type="ORF">Plo01_35190</name>
</gene>
<dbReference type="Pfam" id="PF02861">
    <property type="entry name" value="Clp_N"/>
    <property type="match status" value="1"/>
</dbReference>
<evidence type="ECO:0000313" key="4">
    <source>
        <dbReference type="EMBL" id="GIH77090.1"/>
    </source>
</evidence>
<organism evidence="4 5">
    <name type="scientific">Planobispora longispora</name>
    <dbReference type="NCBI Taxonomy" id="28887"/>
    <lineage>
        <taxon>Bacteria</taxon>
        <taxon>Bacillati</taxon>
        <taxon>Actinomycetota</taxon>
        <taxon>Actinomycetes</taxon>
        <taxon>Streptosporangiales</taxon>
        <taxon>Streptosporangiaceae</taxon>
        <taxon>Planobispora</taxon>
    </lineage>
</organism>
<evidence type="ECO:0000313" key="5">
    <source>
        <dbReference type="Proteomes" id="UP000616724"/>
    </source>
</evidence>
<feature type="domain" description="Clp R" evidence="3">
    <location>
        <begin position="2"/>
        <end position="144"/>
    </location>
</feature>
<dbReference type="PROSITE" id="PS51903">
    <property type="entry name" value="CLP_R"/>
    <property type="match status" value="1"/>
</dbReference>
<feature type="compositionally biased region" description="Basic and acidic residues" evidence="2">
    <location>
        <begin position="199"/>
        <end position="209"/>
    </location>
</feature>
<proteinExistence type="predicted"/>
<evidence type="ECO:0000256" key="1">
    <source>
        <dbReference type="PROSITE-ProRule" id="PRU01251"/>
    </source>
</evidence>
<dbReference type="FunFam" id="1.10.1780.10:FF:000001">
    <property type="entry name" value="ATP-dependent Clp protease ATP-binding subunit"/>
    <property type="match status" value="1"/>
</dbReference>
<dbReference type="AlphaFoldDB" id="A0A8J3W5Y8"/>
<name>A0A8J3W5Y8_9ACTN</name>
<keyword evidence="1" id="KW-0677">Repeat</keyword>